<dbReference type="PATRIC" id="fig|1618023.3.peg.3686"/>
<sequence length="372" mass="40867">MAEERAFWLAWSQINGIGPILLRRLQQQFGTLAAAWSADRTSLLAVEGMGLQVVDKVVKERSRIHPETFLQQHQQQNPSFWTPNQTDIYPRLLLETASPPPVLYYRGKVDIQENLGFTPSIGIVGTRHPSEYGKRWTRKISTALAKNGFTVVSGMAEGIDTEAHHACLEAGGRTIAVLGTGVDVVYPPRNRELYQQILQQGLVISEYPAKTPPDRPHFPQRNRIIAGMSRAVIVMEAPVKSGALITARFANDFCRDVYVLPGSLDNERSQGCLALINNGAGVILGVEHLLEMLGAMPQLDATPSSQQLELLPSPDLAPELQQVWNAIALESMPFDAIVQQTNMSAGAVSSALLQLELTGLVMQLPGMRYQKA</sequence>
<feature type="domain" description="Smf/DprA SLOG" evidence="2">
    <location>
        <begin position="86"/>
        <end position="293"/>
    </location>
</feature>
<dbReference type="SUPFAM" id="SSF102405">
    <property type="entry name" value="MCP/YpsA-like"/>
    <property type="match status" value="1"/>
</dbReference>
<dbReference type="NCBIfam" id="TIGR00732">
    <property type="entry name" value="dprA"/>
    <property type="match status" value="1"/>
</dbReference>
<dbReference type="RefSeq" id="WP_045054439.1">
    <property type="nucleotide sequence ID" value="NZ_CAWMDP010000041.1"/>
</dbReference>
<organism evidence="4 5">
    <name type="scientific">Aliterella atlantica CENA595</name>
    <dbReference type="NCBI Taxonomy" id="1618023"/>
    <lineage>
        <taxon>Bacteria</taxon>
        <taxon>Bacillati</taxon>
        <taxon>Cyanobacteriota</taxon>
        <taxon>Cyanophyceae</taxon>
        <taxon>Chroococcidiopsidales</taxon>
        <taxon>Aliterellaceae</taxon>
        <taxon>Aliterella</taxon>
    </lineage>
</organism>
<dbReference type="PANTHER" id="PTHR43022">
    <property type="entry name" value="PROTEIN SMF"/>
    <property type="match status" value="1"/>
</dbReference>
<dbReference type="OrthoDB" id="9785707at2"/>
<keyword evidence="5" id="KW-1185">Reference proteome</keyword>
<evidence type="ECO:0000256" key="1">
    <source>
        <dbReference type="ARBA" id="ARBA00006525"/>
    </source>
</evidence>
<evidence type="ECO:0000313" key="5">
    <source>
        <dbReference type="Proteomes" id="UP000032452"/>
    </source>
</evidence>
<feature type="domain" description="DprA winged helix" evidence="3">
    <location>
        <begin position="312"/>
        <end position="367"/>
    </location>
</feature>
<evidence type="ECO:0000259" key="3">
    <source>
        <dbReference type="Pfam" id="PF17782"/>
    </source>
</evidence>
<proteinExistence type="inferred from homology"/>
<protein>
    <submittedName>
        <fullName evidence="4">DNA repair protein Smf</fullName>
    </submittedName>
</protein>
<dbReference type="InterPro" id="IPR010994">
    <property type="entry name" value="RuvA_2-like"/>
</dbReference>
<dbReference type="Pfam" id="PF17782">
    <property type="entry name" value="WHD_DprA"/>
    <property type="match status" value="1"/>
</dbReference>
<evidence type="ECO:0000259" key="2">
    <source>
        <dbReference type="Pfam" id="PF02481"/>
    </source>
</evidence>
<dbReference type="Pfam" id="PF02481">
    <property type="entry name" value="DNA_processg_A"/>
    <property type="match status" value="1"/>
</dbReference>
<dbReference type="InterPro" id="IPR003488">
    <property type="entry name" value="DprA"/>
</dbReference>
<evidence type="ECO:0000313" key="4">
    <source>
        <dbReference type="EMBL" id="KJH71970.1"/>
    </source>
</evidence>
<dbReference type="Gene3D" id="1.10.10.10">
    <property type="entry name" value="Winged helix-like DNA-binding domain superfamily/Winged helix DNA-binding domain"/>
    <property type="match status" value="1"/>
</dbReference>
<comment type="caution">
    <text evidence="4">The sequence shown here is derived from an EMBL/GenBank/DDBJ whole genome shotgun (WGS) entry which is preliminary data.</text>
</comment>
<dbReference type="EMBL" id="JYON01000008">
    <property type="protein sequence ID" value="KJH71970.1"/>
    <property type="molecule type" value="Genomic_DNA"/>
</dbReference>
<comment type="similarity">
    <text evidence="1">Belongs to the DprA/Smf family.</text>
</comment>
<dbReference type="Proteomes" id="UP000032452">
    <property type="component" value="Unassembled WGS sequence"/>
</dbReference>
<dbReference type="SUPFAM" id="SSF47781">
    <property type="entry name" value="RuvA domain 2-like"/>
    <property type="match status" value="1"/>
</dbReference>
<dbReference type="GO" id="GO:0009294">
    <property type="term" value="P:DNA-mediated transformation"/>
    <property type="evidence" value="ECO:0007669"/>
    <property type="project" value="InterPro"/>
</dbReference>
<reference evidence="4 5" key="1">
    <citation type="submission" date="2015-02" db="EMBL/GenBank/DDBJ databases">
        <title>Draft genome of a novel marine cyanobacterium (Chroococcales) isolated from South Atlantic Ocean.</title>
        <authorList>
            <person name="Rigonato J."/>
            <person name="Alvarenga D.O."/>
            <person name="Branco L.H."/>
            <person name="Varani A.M."/>
            <person name="Brandini F.P."/>
            <person name="Fiore M.F."/>
        </authorList>
    </citation>
    <scope>NUCLEOTIDE SEQUENCE [LARGE SCALE GENOMIC DNA]</scope>
    <source>
        <strain evidence="4 5">CENA595</strain>
    </source>
</reference>
<dbReference type="InterPro" id="IPR041614">
    <property type="entry name" value="DprA_WH"/>
</dbReference>
<dbReference type="PANTHER" id="PTHR43022:SF1">
    <property type="entry name" value="PROTEIN SMF"/>
    <property type="match status" value="1"/>
</dbReference>
<gene>
    <name evidence="4" type="ORF">UH38_09660</name>
</gene>
<dbReference type="InterPro" id="IPR057666">
    <property type="entry name" value="DrpA_SLOG"/>
</dbReference>
<dbReference type="STRING" id="1618023.UH38_09660"/>
<name>A0A0D8ZT99_9CYAN</name>
<dbReference type="Gene3D" id="3.40.50.450">
    <property type="match status" value="1"/>
</dbReference>
<accession>A0A0D8ZT99</accession>
<dbReference type="AlphaFoldDB" id="A0A0D8ZT99"/>
<dbReference type="InterPro" id="IPR036388">
    <property type="entry name" value="WH-like_DNA-bd_sf"/>
</dbReference>